<evidence type="ECO:0000256" key="3">
    <source>
        <dbReference type="ARBA" id="ARBA00022603"/>
    </source>
</evidence>
<dbReference type="Pfam" id="PF00856">
    <property type="entry name" value="SET"/>
    <property type="match status" value="1"/>
</dbReference>
<evidence type="ECO:0000256" key="1">
    <source>
        <dbReference type="ARBA" id="ARBA00004123"/>
    </source>
</evidence>
<keyword evidence="6" id="KW-0156">Chromatin regulator</keyword>
<dbReference type="EC" id="2.1.1.354" evidence="2"/>
<evidence type="ECO:0000259" key="12">
    <source>
        <dbReference type="PROSITE" id="PS50280"/>
    </source>
</evidence>
<evidence type="ECO:0000313" key="14">
    <source>
        <dbReference type="EMBL" id="KCW68294.1"/>
    </source>
</evidence>
<evidence type="ECO:0000256" key="11">
    <source>
        <dbReference type="SAM" id="MobiDB-lite"/>
    </source>
</evidence>
<proteinExistence type="predicted"/>
<dbReference type="GO" id="GO:0042800">
    <property type="term" value="F:histone H3K4 methyltransferase activity"/>
    <property type="evidence" value="ECO:0000318"/>
    <property type="project" value="GO_Central"/>
</dbReference>
<dbReference type="InterPro" id="IPR001214">
    <property type="entry name" value="SET_dom"/>
</dbReference>
<keyword evidence="7" id="KW-0539">Nucleus</keyword>
<accession>A0A059BQI1</accession>
<dbReference type="InterPro" id="IPR003616">
    <property type="entry name" value="Post-SET_dom"/>
</dbReference>
<dbReference type="InterPro" id="IPR044570">
    <property type="entry name" value="Set1-like"/>
</dbReference>
<comment type="catalytic activity">
    <reaction evidence="9">
        <text>N(6)-methyl-L-lysyl(4)-[histone H3] + S-adenosyl-L-methionine = N(6),N(6)-dimethyl-L-lysyl(4)-[histone H3] + S-adenosyl-L-homocysteine + H(+)</text>
        <dbReference type="Rhea" id="RHEA:60268"/>
        <dbReference type="Rhea" id="RHEA-COMP:15540"/>
        <dbReference type="Rhea" id="RHEA-COMP:15543"/>
        <dbReference type="ChEBI" id="CHEBI:15378"/>
        <dbReference type="ChEBI" id="CHEBI:57856"/>
        <dbReference type="ChEBI" id="CHEBI:59789"/>
        <dbReference type="ChEBI" id="CHEBI:61929"/>
        <dbReference type="ChEBI" id="CHEBI:61976"/>
    </reaction>
</comment>
<feature type="region of interest" description="Disordered" evidence="11">
    <location>
        <begin position="931"/>
        <end position="961"/>
    </location>
</feature>
<dbReference type="GO" id="GO:0048188">
    <property type="term" value="C:Set1C/COMPASS complex"/>
    <property type="evidence" value="ECO:0000318"/>
    <property type="project" value="GO_Central"/>
</dbReference>
<evidence type="ECO:0000259" key="13">
    <source>
        <dbReference type="PROSITE" id="PS50868"/>
    </source>
</evidence>
<dbReference type="Gene3D" id="2.170.270.10">
    <property type="entry name" value="SET domain"/>
    <property type="match status" value="2"/>
</dbReference>
<comment type="catalytic activity">
    <reaction evidence="10">
        <text>N(6),N(6)-dimethyl-L-lysyl(4)-[histone H3] + S-adenosyl-L-methionine = N(6),N(6),N(6)-trimethyl-L-lysyl(4)-[histone H3] + S-adenosyl-L-homocysteine + H(+)</text>
        <dbReference type="Rhea" id="RHEA:60272"/>
        <dbReference type="Rhea" id="RHEA-COMP:15537"/>
        <dbReference type="Rhea" id="RHEA-COMP:15540"/>
        <dbReference type="ChEBI" id="CHEBI:15378"/>
        <dbReference type="ChEBI" id="CHEBI:57856"/>
        <dbReference type="ChEBI" id="CHEBI:59789"/>
        <dbReference type="ChEBI" id="CHEBI:61961"/>
        <dbReference type="ChEBI" id="CHEBI:61976"/>
    </reaction>
</comment>
<evidence type="ECO:0000256" key="5">
    <source>
        <dbReference type="ARBA" id="ARBA00022691"/>
    </source>
</evidence>
<dbReference type="FunCoup" id="A0A059BQI1">
    <property type="interactions" value="23"/>
</dbReference>
<evidence type="ECO:0000256" key="10">
    <source>
        <dbReference type="ARBA" id="ARBA00049129"/>
    </source>
</evidence>
<feature type="domain" description="SET" evidence="12">
    <location>
        <begin position="1051"/>
        <end position="1150"/>
    </location>
</feature>
<dbReference type="PROSITE" id="PS50280">
    <property type="entry name" value="SET"/>
    <property type="match status" value="1"/>
</dbReference>
<evidence type="ECO:0000256" key="9">
    <source>
        <dbReference type="ARBA" id="ARBA00047583"/>
    </source>
</evidence>
<dbReference type="eggNOG" id="KOG1080">
    <property type="taxonomic scope" value="Eukaryota"/>
</dbReference>
<dbReference type="SMART" id="SM00508">
    <property type="entry name" value="PostSET"/>
    <property type="match status" value="1"/>
</dbReference>
<evidence type="ECO:0000256" key="4">
    <source>
        <dbReference type="ARBA" id="ARBA00022679"/>
    </source>
</evidence>
<dbReference type="InterPro" id="IPR035445">
    <property type="entry name" value="GYF-like_dom_sf"/>
</dbReference>
<dbReference type="SUPFAM" id="SSF82199">
    <property type="entry name" value="SET domain"/>
    <property type="match status" value="1"/>
</dbReference>
<evidence type="ECO:0000256" key="6">
    <source>
        <dbReference type="ARBA" id="ARBA00022853"/>
    </source>
</evidence>
<dbReference type="GO" id="GO:0140999">
    <property type="term" value="F:histone H3K4 trimethyltransferase activity"/>
    <property type="evidence" value="ECO:0007669"/>
    <property type="project" value="UniProtKB-EC"/>
</dbReference>
<dbReference type="EMBL" id="KK198758">
    <property type="protein sequence ID" value="KCW68294.1"/>
    <property type="molecule type" value="Genomic_DNA"/>
</dbReference>
<evidence type="ECO:0000256" key="8">
    <source>
        <dbReference type="ARBA" id="ARBA00047571"/>
    </source>
</evidence>
<dbReference type="PANTHER" id="PTHR45814:SF2">
    <property type="entry name" value="HISTONE-LYSINE N-METHYLTRANSFERASE SETD1"/>
    <property type="match status" value="1"/>
</dbReference>
<evidence type="ECO:0000256" key="7">
    <source>
        <dbReference type="ARBA" id="ARBA00023242"/>
    </source>
</evidence>
<protein>
    <recommendedName>
        <fullName evidence="2">[histone H3]-lysine(4) N-trimethyltransferase</fullName>
        <ecNumber evidence="2">2.1.1.354</ecNumber>
    </recommendedName>
</protein>
<feature type="domain" description="Post-SET" evidence="13">
    <location>
        <begin position="1156"/>
        <end position="1172"/>
    </location>
</feature>
<keyword evidence="3" id="KW-0489">Methyltransferase</keyword>
<dbReference type="PROSITE" id="PS50868">
    <property type="entry name" value="POST_SET"/>
    <property type="match status" value="1"/>
</dbReference>
<dbReference type="PANTHER" id="PTHR45814">
    <property type="entry name" value="HISTONE-LYSINE N-METHYLTRANSFERASE SETD1"/>
    <property type="match status" value="1"/>
</dbReference>
<dbReference type="InParanoid" id="A0A059BQI1"/>
<keyword evidence="5" id="KW-0949">S-adenosyl-L-methionine</keyword>
<dbReference type="Gene3D" id="3.30.1490.40">
    <property type="match status" value="2"/>
</dbReference>
<sequence>MVSLRALSDGESGGFSLPHRKRLRVLNSERGYVDSHVCMGGYGSPISPGEHATEGRHSFGGCSSGIHGTSSCCDMEEEIGANSATESTLQSNSKSDETLASCNTGVASYTNKSHVVHAQNAFVSGWMYMNEQGQMCGPYIQQQLFEGLSTGFLPEELPVYPVLNGSLISPVPLKYFKQFPVHIATGFVYLSTNPCTTMLPNSVTSSTKGSLIHEQEGFSGYGNLSFQVQSQISIGHGSSSSQVVANSGIATPAASFLEMDREAPCWLLEDDGGRKHGPHRLSELYAWYFHGYLQGSSMVYHINNKFKCSLLSIIDAWKAEGHGGDNSSNAQVDESNSALSFTSDISGAFSLQLHGGVMKSVRRVLLDEIISNIIADTANMKKTQRNLKLESSNQAKGTHLLDVEEPEIVNQSICSMKPVCGLGVSGNISHRKCTEDPAQSPARDCELHAFGIISDRSCIAEVPAHSPRQSLSESPAMERDADCPPGFESVNIDTDGRAFLVLSALRGESSSEHRSSVETINCIRERVERELHVDAKNSLVEYARYFIEEEVSKLVRLSENDPFYEENFETLSQLHHESSSSDLPTDSRSDNVLMTAESSQTPVEAVTSFPETSMDNVSRILGCIFTELCTGLGNVIVGQETDEPPPPGLDGSIKSSFPSGLRKFQPVQSKECMPPRAEYTSMAMCRQKLYDEVLGEWKLLFRGSLQQFVISWHDSKNRRFDKNKSSNVHRERAKDESAVVKSEDGSKSLQHGQYTYFRKKNQVRKRVSLSSQSVTISGAGSMNLQAEKLREEEFSKDTAHVKTTAVVPKKRRLTKGQTESSACSRSFQATLKRGLPSKSTPEKTSRFKKVKASVTFKEGEASECAIKPKKTEVVNQPQELEDRADKNINGLRTKRVASANYSKNMQKLVKVSSKIKKKQVIDHCLPHPEEVLVPNGVSKKAQRRQDGSQKSKSSKSKTCKPCPISDGCARSSINGWEWHKWSMKASPTEKARSRGVQHIQSKKTGSQINTFQWSNGKGISARTNRVKMRNLLAAAEGADLLKASQLKARKKRLSFQRSRIHDWGLIAQEPIEAEDFVIEYVGELIRPQVSDIRERHYEKMGIGSSYLFRLDDGYVPNCYTKIISVDGQKRIFIYAKRHIAAGEELTYNYKFPLEEKKIPCNCGSRRCRGSLN</sequence>
<reference evidence="14" key="1">
    <citation type="submission" date="2013-07" db="EMBL/GenBank/DDBJ databases">
        <title>The genome of Eucalyptus grandis.</title>
        <authorList>
            <person name="Schmutz J."/>
            <person name="Hayes R."/>
            <person name="Myburg A."/>
            <person name="Tuskan G."/>
            <person name="Grattapaglia D."/>
            <person name="Rokhsar D.S."/>
        </authorList>
    </citation>
    <scope>NUCLEOTIDE SEQUENCE</scope>
    <source>
        <tissue evidence="14">Leaf extractions</tissue>
    </source>
</reference>
<dbReference type="InterPro" id="IPR046341">
    <property type="entry name" value="SET_dom_sf"/>
</dbReference>
<comment type="subcellular location">
    <subcellularLocation>
        <location evidence="1">Nucleus</location>
    </subcellularLocation>
</comment>
<gene>
    <name evidence="14" type="ORF">EUGRSUZ_F01958</name>
</gene>
<comment type="catalytic activity">
    <reaction evidence="8">
        <text>L-lysyl(4)-[histone H3] + 3 S-adenosyl-L-methionine = N(6),N(6),N(6)-trimethyl-L-lysyl(4)-[histone H3] + 3 S-adenosyl-L-homocysteine + 3 H(+)</text>
        <dbReference type="Rhea" id="RHEA:60260"/>
        <dbReference type="Rhea" id="RHEA-COMP:15537"/>
        <dbReference type="Rhea" id="RHEA-COMP:15547"/>
        <dbReference type="ChEBI" id="CHEBI:15378"/>
        <dbReference type="ChEBI" id="CHEBI:29969"/>
        <dbReference type="ChEBI" id="CHEBI:57856"/>
        <dbReference type="ChEBI" id="CHEBI:59789"/>
        <dbReference type="ChEBI" id="CHEBI:61961"/>
        <dbReference type="EC" id="2.1.1.354"/>
    </reaction>
</comment>
<dbReference type="SUPFAM" id="SSF55277">
    <property type="entry name" value="GYF domain"/>
    <property type="match status" value="1"/>
</dbReference>
<dbReference type="GO" id="GO:0032259">
    <property type="term" value="P:methylation"/>
    <property type="evidence" value="ECO:0007669"/>
    <property type="project" value="UniProtKB-KW"/>
</dbReference>
<name>A0A059BQI1_EUCGR</name>
<dbReference type="OMA" id="YCMQVMW"/>
<dbReference type="AlphaFoldDB" id="A0A059BQI1"/>
<dbReference type="STRING" id="71139.A0A059BQI1"/>
<feature type="region of interest" description="Disordered" evidence="11">
    <location>
        <begin position="719"/>
        <end position="746"/>
    </location>
</feature>
<dbReference type="Gramene" id="KCW68294">
    <property type="protein sequence ID" value="KCW68294"/>
    <property type="gene ID" value="EUGRSUZ_F01958"/>
</dbReference>
<dbReference type="SMART" id="SM00317">
    <property type="entry name" value="SET"/>
    <property type="match status" value="1"/>
</dbReference>
<keyword evidence="4" id="KW-0808">Transferase</keyword>
<organism evidence="14">
    <name type="scientific">Eucalyptus grandis</name>
    <name type="common">Flooded gum</name>
    <dbReference type="NCBI Taxonomy" id="71139"/>
    <lineage>
        <taxon>Eukaryota</taxon>
        <taxon>Viridiplantae</taxon>
        <taxon>Streptophyta</taxon>
        <taxon>Embryophyta</taxon>
        <taxon>Tracheophyta</taxon>
        <taxon>Spermatophyta</taxon>
        <taxon>Magnoliopsida</taxon>
        <taxon>eudicotyledons</taxon>
        <taxon>Gunneridae</taxon>
        <taxon>Pentapetalae</taxon>
        <taxon>rosids</taxon>
        <taxon>malvids</taxon>
        <taxon>Myrtales</taxon>
        <taxon>Myrtaceae</taxon>
        <taxon>Myrtoideae</taxon>
        <taxon>Eucalypteae</taxon>
        <taxon>Eucalyptus</taxon>
    </lineage>
</organism>
<evidence type="ECO:0000256" key="2">
    <source>
        <dbReference type="ARBA" id="ARBA00012182"/>
    </source>
</evidence>